<dbReference type="Proteomes" id="UP000534207">
    <property type="component" value="Unassembled WGS sequence"/>
</dbReference>
<proteinExistence type="predicted"/>
<name>A0A7K4NTK0_9ARCH</name>
<evidence type="ECO:0000259" key="1">
    <source>
        <dbReference type="Pfam" id="PF00534"/>
    </source>
</evidence>
<sequence length="352" mass="41207">MKLLIGGSSSFFFHLKAFSNKLNELGVETKLVLDTDYCDGFPSRKIKNWFQTKKRFNKLIEEFRPDAILIDREKHFGIAALEKKIPLLVLLRGHYWSELAWYKKTIYKSFPKSIALRKWDQIAKRIFSEAKIILPICKYLEKITNEHVPNQKTDVFFEGVDATRWYKVSDMKLKHPCVGLVQRANWWGKTSEMLILKKVLEELPDVQFYWAGHGPFEERILAELEKYENFHWLGKLEYPDKVREFLSEIDIYALITGMDLSSLSLKEAQLMKRAVIATNVGGNPEMMKDGITGFLVERGNHKQLIEKIKLLLTDKKLAKQMGNEGRKFVEETYSWEVATKKFIRILNLHVKK</sequence>
<dbReference type="Pfam" id="PF00534">
    <property type="entry name" value="Glycos_transf_1"/>
    <property type="match status" value="1"/>
</dbReference>
<dbReference type="GO" id="GO:0016757">
    <property type="term" value="F:glycosyltransferase activity"/>
    <property type="evidence" value="ECO:0007669"/>
    <property type="project" value="InterPro"/>
</dbReference>
<keyword evidence="2" id="KW-0808">Transferase</keyword>
<reference evidence="2 3" key="1">
    <citation type="journal article" date="2019" name="Environ. Microbiol.">
        <title>Genomics insights into ecotype formation of ammonia-oxidizing archaea in the deep ocean.</title>
        <authorList>
            <person name="Wang Y."/>
            <person name="Huang J.M."/>
            <person name="Cui G.J."/>
            <person name="Nunoura T."/>
            <person name="Takaki Y."/>
            <person name="Li W.L."/>
            <person name="Li J."/>
            <person name="Gao Z.M."/>
            <person name="Takai K."/>
            <person name="Zhang A.Q."/>
            <person name="Stepanauskas R."/>
        </authorList>
    </citation>
    <scope>NUCLEOTIDE SEQUENCE [LARGE SCALE GENOMIC DNA]</scope>
    <source>
        <strain evidence="2 3">G13</strain>
    </source>
</reference>
<dbReference type="InterPro" id="IPR001296">
    <property type="entry name" value="Glyco_trans_1"/>
</dbReference>
<dbReference type="EMBL" id="JACASW010000005">
    <property type="protein sequence ID" value="NWK06366.1"/>
    <property type="molecule type" value="Genomic_DNA"/>
</dbReference>
<gene>
    <name evidence="2" type="ORF">HX827_03375</name>
</gene>
<accession>A0A7K4NTK0</accession>
<feature type="domain" description="Glycosyl transferase family 1" evidence="1">
    <location>
        <begin position="196"/>
        <end position="327"/>
    </location>
</feature>
<dbReference type="CDD" id="cd03801">
    <property type="entry name" value="GT4_PimA-like"/>
    <property type="match status" value="1"/>
</dbReference>
<evidence type="ECO:0000313" key="3">
    <source>
        <dbReference type="Proteomes" id="UP000534207"/>
    </source>
</evidence>
<dbReference type="SUPFAM" id="SSF53756">
    <property type="entry name" value="UDP-Glycosyltransferase/glycogen phosphorylase"/>
    <property type="match status" value="1"/>
</dbReference>
<protein>
    <submittedName>
        <fullName evidence="2">Glycosyltransferase family 4 protein</fullName>
    </submittedName>
</protein>
<dbReference type="PANTHER" id="PTHR12526:SF630">
    <property type="entry name" value="GLYCOSYLTRANSFERASE"/>
    <property type="match status" value="1"/>
</dbReference>
<dbReference type="Gene3D" id="3.40.50.2000">
    <property type="entry name" value="Glycogen Phosphorylase B"/>
    <property type="match status" value="2"/>
</dbReference>
<evidence type="ECO:0000313" key="2">
    <source>
        <dbReference type="EMBL" id="NWK06366.1"/>
    </source>
</evidence>
<dbReference type="PANTHER" id="PTHR12526">
    <property type="entry name" value="GLYCOSYLTRANSFERASE"/>
    <property type="match status" value="1"/>
</dbReference>
<organism evidence="2 3">
    <name type="scientific">Marine Group I thaumarchaeote</name>
    <dbReference type="NCBI Taxonomy" id="2511932"/>
    <lineage>
        <taxon>Archaea</taxon>
        <taxon>Nitrososphaerota</taxon>
        <taxon>Marine Group I</taxon>
    </lineage>
</organism>
<comment type="caution">
    <text evidence="2">The sequence shown here is derived from an EMBL/GenBank/DDBJ whole genome shotgun (WGS) entry which is preliminary data.</text>
</comment>
<dbReference type="AlphaFoldDB" id="A0A7K4NTK0"/>